<name>A0A975U2T5_9PROT</name>
<dbReference type="PANTHER" id="PTHR35399:SF2">
    <property type="entry name" value="DUF839 DOMAIN-CONTAINING PROTEIN"/>
    <property type="match status" value="1"/>
</dbReference>
<organism evidence="2 3">
    <name type="scientific">Elioraea tepida</name>
    <dbReference type="NCBI Taxonomy" id="2843330"/>
    <lineage>
        <taxon>Bacteria</taxon>
        <taxon>Pseudomonadati</taxon>
        <taxon>Pseudomonadota</taxon>
        <taxon>Alphaproteobacteria</taxon>
        <taxon>Acetobacterales</taxon>
        <taxon>Elioraeaceae</taxon>
        <taxon>Elioraea</taxon>
    </lineage>
</organism>
<evidence type="ECO:0000313" key="3">
    <source>
        <dbReference type="Proteomes" id="UP000694001"/>
    </source>
</evidence>
<dbReference type="AlphaFoldDB" id="A0A975U2T5"/>
<gene>
    <name evidence="2" type="ORF">KO353_03510</name>
</gene>
<dbReference type="RefSeq" id="WP_218286378.1">
    <property type="nucleotide sequence ID" value="NZ_CP076448.1"/>
</dbReference>
<feature type="signal peptide" evidence="1">
    <location>
        <begin position="1"/>
        <end position="22"/>
    </location>
</feature>
<dbReference type="Pfam" id="PF05787">
    <property type="entry name" value="PhoX"/>
    <property type="match status" value="1"/>
</dbReference>
<protein>
    <submittedName>
        <fullName evidence="2">DUF839 domain-containing protein</fullName>
    </submittedName>
</protein>
<dbReference type="PANTHER" id="PTHR35399">
    <property type="entry name" value="SLR8030 PROTEIN"/>
    <property type="match status" value="1"/>
</dbReference>
<sequence length="556" mass="57657">MATTRRALLAQAATLAALPAAAQSIVADITDVTQPVALDDRVARGYRRDVLIRWGDRVAFDAPPWNPNLPDAAAAASQFGWDAVIAAAVEPPPAADGVPRLVLVVAHPSAEPAMMFPSLRPNAAVEAASVGASVMNLIWQGGRWVVADGGFQARRLTATTLCRIGGPLAGSARLRTAEDVAAVAVRGIIAPFGGTATPWGTVLLGEGDAAPVLAAWRSLGERFAHPNEPVRFGWVVEVDPLEPTSVPIKRTALGRFPKSGLACAVAADGRLVVYMSEARTDGYLYRFVSARPIDQTDRAANADLLEEGGLSVARVGRSRLEWVALPGSPETLVELRAAATAVGATAFDSPAGIAVHPDGRLFLACRGNPARGVGRTDLLNPRPVNTWGHVAEIIPANRDHAGEQAEGAMLILGGDPAQPASGARYGTGSRVWLAAPESLAIDPRGRLWIGTAQGNASPGLQRATGLADGVFVCGTAAGAQRGVLAQAYAAPRAARIGGLALSAGATSLITAVRTPGFEPGADFTRPATRWPYFRLDEPPRSTVIALVRDAGGQVGG</sequence>
<evidence type="ECO:0000256" key="1">
    <source>
        <dbReference type="SAM" id="SignalP"/>
    </source>
</evidence>
<feature type="chain" id="PRO_5037286976" evidence="1">
    <location>
        <begin position="23"/>
        <end position="556"/>
    </location>
</feature>
<dbReference type="EMBL" id="CP076448">
    <property type="protein sequence ID" value="QXM25322.1"/>
    <property type="molecule type" value="Genomic_DNA"/>
</dbReference>
<proteinExistence type="predicted"/>
<keyword evidence="3" id="KW-1185">Reference proteome</keyword>
<dbReference type="KEGG" id="elio:KO353_03510"/>
<evidence type="ECO:0000313" key="2">
    <source>
        <dbReference type="EMBL" id="QXM25322.1"/>
    </source>
</evidence>
<dbReference type="Proteomes" id="UP000694001">
    <property type="component" value="Chromosome"/>
</dbReference>
<reference evidence="2" key="1">
    <citation type="submission" date="2021-06" db="EMBL/GenBank/DDBJ databases">
        <title>Elioraea tepida, sp. nov., a moderately thermophilic aerobic anoxygenic phototrophic bacterium isolated from an alkaline siliceous hot spring mat community in Yellowstone National Park, WY, USA.</title>
        <authorList>
            <person name="Saini M.K."/>
            <person name="Yoshida S."/>
            <person name="Sebastian A."/>
            <person name="Hirose S."/>
            <person name="Hara E."/>
            <person name="Tamaki H."/>
            <person name="Soulier N.T."/>
            <person name="Albert I."/>
            <person name="Hanada S."/>
            <person name="Bryant D.A."/>
            <person name="Tank M."/>
        </authorList>
    </citation>
    <scope>NUCLEOTIDE SEQUENCE</scope>
    <source>
        <strain evidence="2">MS-P2</strain>
    </source>
</reference>
<accession>A0A975U2T5</accession>
<keyword evidence="1" id="KW-0732">Signal</keyword>
<dbReference type="InterPro" id="IPR008557">
    <property type="entry name" value="PhoX"/>
</dbReference>